<dbReference type="CDD" id="cd02440">
    <property type="entry name" value="AdoMet_MTases"/>
    <property type="match status" value="1"/>
</dbReference>
<keyword evidence="2 4" id="KW-0808">Transferase</keyword>
<feature type="transmembrane region" description="Helical" evidence="5">
    <location>
        <begin position="69"/>
        <end position="92"/>
    </location>
</feature>
<dbReference type="GO" id="GO:0006596">
    <property type="term" value="P:polyamine biosynthetic process"/>
    <property type="evidence" value="ECO:0007669"/>
    <property type="project" value="UniProtKB-UniRule"/>
</dbReference>
<keyword evidence="5" id="KW-0812">Transmembrane</keyword>
<feature type="active site" description="Proton acceptor" evidence="4">
    <location>
        <position position="357"/>
    </location>
</feature>
<feature type="transmembrane region" description="Helical" evidence="5">
    <location>
        <begin position="172"/>
        <end position="189"/>
    </location>
</feature>
<evidence type="ECO:0000256" key="5">
    <source>
        <dbReference type="SAM" id="Phobius"/>
    </source>
</evidence>
<gene>
    <name evidence="7" type="ORF">A2682_02225</name>
</gene>
<comment type="caution">
    <text evidence="7">The sequence shown here is derived from an EMBL/GenBank/DDBJ whole genome shotgun (WGS) entry which is preliminary data.</text>
</comment>
<feature type="transmembrane region" description="Helical" evidence="5">
    <location>
        <begin position="104"/>
        <end position="123"/>
    </location>
</feature>
<dbReference type="Proteomes" id="UP000178690">
    <property type="component" value="Unassembled WGS sequence"/>
</dbReference>
<name>A0A1G2PP09_TERXR</name>
<dbReference type="GO" id="GO:0010487">
    <property type="term" value="F:thermospermine synthase activity"/>
    <property type="evidence" value="ECO:0007669"/>
    <property type="project" value="TreeGrafter"/>
</dbReference>
<dbReference type="Pfam" id="PF01564">
    <property type="entry name" value="Spermine_synth"/>
    <property type="match status" value="1"/>
</dbReference>
<feature type="transmembrane region" description="Helical" evidence="5">
    <location>
        <begin position="7"/>
        <end position="29"/>
    </location>
</feature>
<keyword evidence="3 4" id="KW-0620">Polyamine biosynthesis</keyword>
<feature type="transmembrane region" description="Helical" evidence="5">
    <location>
        <begin position="35"/>
        <end position="57"/>
    </location>
</feature>
<dbReference type="NCBIfam" id="NF037959">
    <property type="entry name" value="MFS_SpdSyn"/>
    <property type="match status" value="1"/>
</dbReference>
<feature type="transmembrane region" description="Helical" evidence="5">
    <location>
        <begin position="194"/>
        <end position="215"/>
    </location>
</feature>
<reference evidence="7 8" key="1">
    <citation type="journal article" date="2016" name="Nat. Commun.">
        <title>Thousands of microbial genomes shed light on interconnected biogeochemical processes in an aquifer system.</title>
        <authorList>
            <person name="Anantharaman K."/>
            <person name="Brown C.T."/>
            <person name="Hug L.A."/>
            <person name="Sharon I."/>
            <person name="Castelle C.J."/>
            <person name="Probst A.J."/>
            <person name="Thomas B.C."/>
            <person name="Singh A."/>
            <person name="Wilkins M.J."/>
            <person name="Karaoz U."/>
            <person name="Brodie E.L."/>
            <person name="Williams K.H."/>
            <person name="Hubbard S.S."/>
            <person name="Banfield J.F."/>
        </authorList>
    </citation>
    <scope>NUCLEOTIDE SEQUENCE [LARGE SCALE GENOMIC DNA]</scope>
    <source>
        <strain evidence="8">RIFCSPHIGHO2_01_FULL_58_15</strain>
    </source>
</reference>
<evidence type="ECO:0000259" key="6">
    <source>
        <dbReference type="PROSITE" id="PS51006"/>
    </source>
</evidence>
<accession>A0A1G2PP09</accession>
<keyword evidence="5" id="KW-1133">Transmembrane helix</keyword>
<dbReference type="PANTHER" id="PTHR43317:SF1">
    <property type="entry name" value="THERMOSPERMINE SYNTHASE ACAULIS5"/>
    <property type="match status" value="1"/>
</dbReference>
<evidence type="ECO:0000313" key="7">
    <source>
        <dbReference type="EMBL" id="OHA50047.1"/>
    </source>
</evidence>
<evidence type="ECO:0000256" key="3">
    <source>
        <dbReference type="ARBA" id="ARBA00023115"/>
    </source>
</evidence>
<feature type="transmembrane region" description="Helical" evidence="5">
    <location>
        <begin position="144"/>
        <end position="166"/>
    </location>
</feature>
<evidence type="ECO:0000256" key="1">
    <source>
        <dbReference type="ARBA" id="ARBA00007867"/>
    </source>
</evidence>
<dbReference type="PANTHER" id="PTHR43317">
    <property type="entry name" value="THERMOSPERMINE SYNTHASE ACAULIS5"/>
    <property type="match status" value="1"/>
</dbReference>
<dbReference type="InterPro" id="IPR030374">
    <property type="entry name" value="PABS"/>
</dbReference>
<protein>
    <recommendedName>
        <fullName evidence="6">PABS domain-containing protein</fullName>
    </recommendedName>
</protein>
<evidence type="ECO:0000313" key="8">
    <source>
        <dbReference type="Proteomes" id="UP000178690"/>
    </source>
</evidence>
<dbReference type="STRING" id="1802363.A2682_02225"/>
<comment type="similarity">
    <text evidence="1">Belongs to the spermidine/spermine synthase family.</text>
</comment>
<feature type="domain" description="PABS" evidence="6">
    <location>
        <begin position="196"/>
        <end position="438"/>
    </location>
</feature>
<organism evidence="7 8">
    <name type="scientific">Terrybacteria sp. (strain RIFCSPHIGHO2_01_FULL_58_15)</name>
    <dbReference type="NCBI Taxonomy" id="1802363"/>
    <lineage>
        <taxon>Bacteria</taxon>
        <taxon>Candidatus Terryibacteriota</taxon>
    </lineage>
</organism>
<dbReference type="PROSITE" id="PS51006">
    <property type="entry name" value="PABS_2"/>
    <property type="match status" value="1"/>
</dbReference>
<evidence type="ECO:0000256" key="2">
    <source>
        <dbReference type="ARBA" id="ARBA00022679"/>
    </source>
</evidence>
<keyword evidence="5" id="KW-0472">Membrane</keyword>
<dbReference type="Gene3D" id="3.40.50.150">
    <property type="entry name" value="Vaccinia Virus protein VP39"/>
    <property type="match status" value="1"/>
</dbReference>
<dbReference type="AlphaFoldDB" id="A0A1G2PP09"/>
<evidence type="ECO:0000256" key="4">
    <source>
        <dbReference type="PROSITE-ProRule" id="PRU00354"/>
    </source>
</evidence>
<dbReference type="EMBL" id="MHST01000002">
    <property type="protein sequence ID" value="OHA50047.1"/>
    <property type="molecule type" value="Genomic_DNA"/>
</dbReference>
<sequence>MSARILYPAVFITGAASLVLEVLSLRVFAPHFGTTLVMTSSVIGVVLGALSVGYVIGGRLADRRPATRMFWLLVALSGIAVTVNVAFAPFFLPLLSVLDIRIGAILASVLFLAPATVLLGMLSPYVIRLRARDTASVGTISGEVFFFSTTGSIVGTLLAGFVFVPLFPVSRVLLSLGVILTVIGCAGLWRSPKLFFMLLLGLAVSASVALASASVPRTESTRAITESPYAQLRVEELSIEGRMARTLVSERIFSGGFFLDTGEPAFPYSREIVDVISAFPVAPENILVIGAGPYTIPQELIRRYPEAKMTVVDIDPALLSLGKEWFGVDTNRILNVVEDGRRFFRTTDERFDVIVLDAYAALYSIPAHLTTREFFALVEEDTAPDGFVVMNTIAALPEAAGLLGSVVKTFSEAFPEATVLPVGEKGAHELRNFLIASRAPAPEWQPAENFMGAGFVLTDDYAPLDTLLTPLLRLAAQQ</sequence>
<dbReference type="InterPro" id="IPR029063">
    <property type="entry name" value="SAM-dependent_MTases_sf"/>
</dbReference>
<proteinExistence type="inferred from homology"/>
<dbReference type="SUPFAM" id="SSF53335">
    <property type="entry name" value="S-adenosyl-L-methionine-dependent methyltransferases"/>
    <property type="match status" value="1"/>
</dbReference>